<feature type="region of interest" description="Disordered" evidence="1">
    <location>
        <begin position="240"/>
        <end position="286"/>
    </location>
</feature>
<keyword evidence="2" id="KW-0812">Transmembrane</keyword>
<organism evidence="3 4">
    <name type="scientific">Coccidioides immitis (strain RS)</name>
    <name type="common">Valley fever fungus</name>
    <dbReference type="NCBI Taxonomy" id="246410"/>
    <lineage>
        <taxon>Eukaryota</taxon>
        <taxon>Fungi</taxon>
        <taxon>Dikarya</taxon>
        <taxon>Ascomycota</taxon>
        <taxon>Pezizomycotina</taxon>
        <taxon>Eurotiomycetes</taxon>
        <taxon>Eurotiomycetidae</taxon>
        <taxon>Onygenales</taxon>
        <taxon>Onygenaceae</taxon>
        <taxon>Coccidioides</taxon>
    </lineage>
</organism>
<dbReference type="STRING" id="246410.J3K7K2"/>
<keyword evidence="2" id="KW-0472">Membrane</keyword>
<reference evidence="4" key="2">
    <citation type="journal article" date="2010" name="Genome Res.">
        <title>Population genomic sequencing of Coccidioides fungi reveals recent hybridization and transposon control.</title>
        <authorList>
            <person name="Neafsey D.E."/>
            <person name="Barker B.M."/>
            <person name="Sharpton T.J."/>
            <person name="Stajich J.E."/>
            <person name="Park D.J."/>
            <person name="Whiston E."/>
            <person name="Hung C.-Y."/>
            <person name="McMahan C."/>
            <person name="White J."/>
            <person name="Sykes S."/>
            <person name="Heiman D."/>
            <person name="Young S."/>
            <person name="Zeng Q."/>
            <person name="Abouelleil A."/>
            <person name="Aftuck L."/>
            <person name="Bessette D."/>
            <person name="Brown A."/>
            <person name="FitzGerald M."/>
            <person name="Lui A."/>
            <person name="Macdonald J.P."/>
            <person name="Priest M."/>
            <person name="Orbach M.J."/>
            <person name="Galgiani J.N."/>
            <person name="Kirkland T.N."/>
            <person name="Cole G.T."/>
            <person name="Birren B.W."/>
            <person name="Henn M.R."/>
            <person name="Taylor J.W."/>
            <person name="Rounsley S.D."/>
        </authorList>
    </citation>
    <scope>GENOME REANNOTATION</scope>
    <source>
        <strain evidence="4">RS</strain>
    </source>
</reference>
<evidence type="ECO:0000256" key="2">
    <source>
        <dbReference type="SAM" id="Phobius"/>
    </source>
</evidence>
<dbReference type="AlphaFoldDB" id="J3K7K2"/>
<proteinExistence type="predicted"/>
<dbReference type="VEuPathDB" id="FungiDB:CIMG_11693"/>
<evidence type="ECO:0000313" key="3">
    <source>
        <dbReference type="EMBL" id="EAS30686.3"/>
    </source>
</evidence>
<evidence type="ECO:0000256" key="1">
    <source>
        <dbReference type="SAM" id="MobiDB-lite"/>
    </source>
</evidence>
<dbReference type="EMBL" id="GG704912">
    <property type="protein sequence ID" value="EAS30686.3"/>
    <property type="molecule type" value="Genomic_DNA"/>
</dbReference>
<gene>
    <name evidence="3" type="ORF">CIMG_11693</name>
</gene>
<dbReference type="KEGG" id="cim:CIMG_11693"/>
<keyword evidence="2" id="KW-1133">Transmembrane helix</keyword>
<accession>J3K7K2</accession>
<keyword evidence="4" id="KW-1185">Reference proteome</keyword>
<sequence length="593" mass="67083">MSASASDIITYIGVPLAVLGVMPIIYTCIRALLVLRSIRLALARNGHSDSAVTRGSMMSGVVEVELPRCTITPLDRDLDPEYWQLNPARSSLKGGTWSFFHWNRLVTGKRLYRIQYKDELRVPQAEIEFHELVSFLLDRGAVPDENGWSMLRTSGLWTPTGTVLMRPPQGKFGGVLRVGVPDDSDGVLSLKVHWSSDWDTRSKECLPPFWMRIHQPGLASTTCANLDKESYKSSDCIIKIDEESSSEPDDSKRKATDEKPASTGEKGQIESTEPTEGEGKDTDAVSTTPSLLVLIEEKRVALHGEANRSDSIRFCLEGDTIDRVFFEHSNIHTGRVREISNLGEMVVQWFVYIASSLAHVEKTGAWNFALPSDVLQSTQRDAVPCGVMEILGIMQEHEVPHWPRPKPNFNDPWKTHRRFMENHHQMQLERSMPPAQAEASRRAREQATMWNMQDDYRESQRLKREYEEKRVTEVVNSPRLSNKIVAKACVSWLIAQKDIPNSYKITDVVRAALYLMALDVTRARLIANICDRWITWGRSGLNTSDITELQQNKICFCYAATMVYTMQVAAQSDGKVSTHMQECLGLWKKVRLG</sequence>
<name>J3K7K2_COCIM</name>
<dbReference type="Proteomes" id="UP000001261">
    <property type="component" value="Unassembled WGS sequence"/>
</dbReference>
<reference evidence="4" key="1">
    <citation type="journal article" date="2009" name="Genome Res.">
        <title>Comparative genomic analyses of the human fungal pathogens Coccidioides and their relatives.</title>
        <authorList>
            <person name="Sharpton T.J."/>
            <person name="Stajich J.E."/>
            <person name="Rounsley S.D."/>
            <person name="Gardner M.J."/>
            <person name="Wortman J.R."/>
            <person name="Jordar V.S."/>
            <person name="Maiti R."/>
            <person name="Kodira C.D."/>
            <person name="Neafsey D.E."/>
            <person name="Zeng Q."/>
            <person name="Hung C.-Y."/>
            <person name="McMahan C."/>
            <person name="Muszewska A."/>
            <person name="Grynberg M."/>
            <person name="Mandel M.A."/>
            <person name="Kellner E.M."/>
            <person name="Barker B.M."/>
            <person name="Galgiani J.N."/>
            <person name="Orbach M.J."/>
            <person name="Kirkland T.N."/>
            <person name="Cole G.T."/>
            <person name="Henn M.R."/>
            <person name="Birren B.W."/>
            <person name="Taylor J.W."/>
        </authorList>
    </citation>
    <scope>NUCLEOTIDE SEQUENCE [LARGE SCALE GENOMIC DNA]</scope>
    <source>
        <strain evidence="4">RS</strain>
    </source>
</reference>
<dbReference type="RefSeq" id="XP_001242269.2">
    <property type="nucleotide sequence ID" value="XM_001242268.2"/>
</dbReference>
<dbReference type="OMA" id="TFNWKTN"/>
<dbReference type="GeneID" id="24163828"/>
<feature type="transmembrane region" description="Helical" evidence="2">
    <location>
        <begin position="12"/>
        <end position="35"/>
    </location>
</feature>
<protein>
    <submittedName>
        <fullName evidence="3">Uncharacterized protein</fullName>
    </submittedName>
</protein>
<feature type="compositionally biased region" description="Basic and acidic residues" evidence="1">
    <location>
        <begin position="249"/>
        <end position="260"/>
    </location>
</feature>
<dbReference type="InParanoid" id="J3K7K2"/>
<evidence type="ECO:0000313" key="4">
    <source>
        <dbReference type="Proteomes" id="UP000001261"/>
    </source>
</evidence>
<dbReference type="OrthoDB" id="3166386at2759"/>